<accession>A0A5B7HZS2</accession>
<evidence type="ECO:0000313" key="3">
    <source>
        <dbReference type="Proteomes" id="UP000324222"/>
    </source>
</evidence>
<dbReference type="EMBL" id="VSRR010040971">
    <property type="protein sequence ID" value="MPC75365.1"/>
    <property type="molecule type" value="Genomic_DNA"/>
</dbReference>
<sequence length="146" mass="16998">MVESKQTPSCETQQYIETPVGLRKLTDDIMDKDFSGFRDERGNMRRSINIERELRYMKEVISNLMDKQDRLIMENTELKLRLAKCEVSAINQGLKEEIQEIKKQNDILKATCQDYKSSLRSLQVKLQDGIVDRTEGGLVENKLKKL</sequence>
<reference evidence="2 3" key="1">
    <citation type="submission" date="2019-05" db="EMBL/GenBank/DDBJ databases">
        <title>Another draft genome of Portunus trituberculatus and its Hox gene families provides insights of decapod evolution.</title>
        <authorList>
            <person name="Jeong J.-H."/>
            <person name="Song I."/>
            <person name="Kim S."/>
            <person name="Choi T."/>
            <person name="Kim D."/>
            <person name="Ryu S."/>
            <person name="Kim W."/>
        </authorList>
    </citation>
    <scope>NUCLEOTIDE SEQUENCE [LARGE SCALE GENOMIC DNA]</scope>
    <source>
        <tissue evidence="2">Muscle</tissue>
    </source>
</reference>
<evidence type="ECO:0000256" key="1">
    <source>
        <dbReference type="SAM" id="Coils"/>
    </source>
</evidence>
<organism evidence="2 3">
    <name type="scientific">Portunus trituberculatus</name>
    <name type="common">Swimming crab</name>
    <name type="synonym">Neptunus trituberculatus</name>
    <dbReference type="NCBI Taxonomy" id="210409"/>
    <lineage>
        <taxon>Eukaryota</taxon>
        <taxon>Metazoa</taxon>
        <taxon>Ecdysozoa</taxon>
        <taxon>Arthropoda</taxon>
        <taxon>Crustacea</taxon>
        <taxon>Multicrustacea</taxon>
        <taxon>Malacostraca</taxon>
        <taxon>Eumalacostraca</taxon>
        <taxon>Eucarida</taxon>
        <taxon>Decapoda</taxon>
        <taxon>Pleocyemata</taxon>
        <taxon>Brachyura</taxon>
        <taxon>Eubrachyura</taxon>
        <taxon>Portunoidea</taxon>
        <taxon>Portunidae</taxon>
        <taxon>Portuninae</taxon>
        <taxon>Portunus</taxon>
    </lineage>
</organism>
<name>A0A5B7HZS2_PORTR</name>
<feature type="coiled-coil region" evidence="1">
    <location>
        <begin position="91"/>
        <end position="118"/>
    </location>
</feature>
<gene>
    <name evidence="2" type="ORF">E2C01_069751</name>
</gene>
<dbReference type="Proteomes" id="UP000324222">
    <property type="component" value="Unassembled WGS sequence"/>
</dbReference>
<comment type="caution">
    <text evidence="2">The sequence shown here is derived from an EMBL/GenBank/DDBJ whole genome shotgun (WGS) entry which is preliminary data.</text>
</comment>
<keyword evidence="1" id="KW-0175">Coiled coil</keyword>
<evidence type="ECO:0000313" key="2">
    <source>
        <dbReference type="EMBL" id="MPC75365.1"/>
    </source>
</evidence>
<dbReference type="AlphaFoldDB" id="A0A5B7HZS2"/>
<protein>
    <submittedName>
        <fullName evidence="2">Uncharacterized protein</fullName>
    </submittedName>
</protein>
<keyword evidence="3" id="KW-1185">Reference proteome</keyword>
<proteinExistence type="predicted"/>